<dbReference type="PROSITE" id="PS50294">
    <property type="entry name" value="WD_REPEATS_REGION"/>
    <property type="match status" value="3"/>
</dbReference>
<dbReference type="SMART" id="SM00320">
    <property type="entry name" value="WD40"/>
    <property type="match status" value="7"/>
</dbReference>
<evidence type="ECO:0000313" key="6">
    <source>
        <dbReference type="EMBL" id="EEB05516.1"/>
    </source>
</evidence>
<dbReference type="InterPro" id="IPR015943">
    <property type="entry name" value="WD40/YVTN_repeat-like_dom_sf"/>
</dbReference>
<protein>
    <submittedName>
        <fullName evidence="6">U4/U6 X U5 tri-snRNP complex subunit Prp4 family protein</fullName>
    </submittedName>
</protein>
<evidence type="ECO:0000256" key="3">
    <source>
        <dbReference type="PROSITE-ProRule" id="PRU00221"/>
    </source>
</evidence>
<keyword evidence="2" id="KW-0677">Repeat</keyword>
<dbReference type="PROSITE" id="PS00678">
    <property type="entry name" value="WD_REPEATS_1"/>
    <property type="match status" value="2"/>
</dbReference>
<keyword evidence="8" id="KW-1185">Reference proteome</keyword>
<dbReference type="InterPro" id="IPR001680">
    <property type="entry name" value="WD40_rpt"/>
</dbReference>
<feature type="region of interest" description="Disordered" evidence="4">
    <location>
        <begin position="88"/>
        <end position="107"/>
    </location>
</feature>
<dbReference type="OrthoDB" id="540662at2759"/>
<dbReference type="EMBL" id="KE651166">
    <property type="protein sequence ID" value="EEB05516.1"/>
    <property type="molecule type" value="Genomic_DNA"/>
</dbReference>
<feature type="repeat" description="WD" evidence="3">
    <location>
        <begin position="263"/>
        <end position="304"/>
    </location>
</feature>
<feature type="repeat" description="WD" evidence="3">
    <location>
        <begin position="389"/>
        <end position="425"/>
    </location>
</feature>
<dbReference type="GO" id="GO:0000398">
    <property type="term" value="P:mRNA splicing, via spliceosome"/>
    <property type="evidence" value="ECO:0000318"/>
    <property type="project" value="GO_Central"/>
</dbReference>
<dbReference type="PANTHER" id="PTHR19846">
    <property type="entry name" value="WD40 REPEAT PROTEIN"/>
    <property type="match status" value="1"/>
</dbReference>
<dbReference type="InterPro" id="IPR014906">
    <property type="entry name" value="PRP4-like"/>
</dbReference>
<name>B6JVW5_SCHJY</name>
<dbReference type="HOGENOM" id="CLU_000288_57_20_1"/>
<dbReference type="OMA" id="LNEPICY"/>
<dbReference type="PRINTS" id="PR00320">
    <property type="entry name" value="GPROTEINBRPT"/>
</dbReference>
<proteinExistence type="predicted"/>
<dbReference type="PROSITE" id="PS50082">
    <property type="entry name" value="WD_REPEATS_2"/>
    <property type="match status" value="4"/>
</dbReference>
<gene>
    <name evidence="7" type="primary">rna4</name>
    <name evidence="6" type="ORF">SJAG_00531</name>
</gene>
<keyword evidence="1 3" id="KW-0853">WD repeat</keyword>
<reference evidence="6 8" key="1">
    <citation type="journal article" date="2011" name="Science">
        <title>Comparative functional genomics of the fission yeasts.</title>
        <authorList>
            <person name="Rhind N."/>
            <person name="Chen Z."/>
            <person name="Yassour M."/>
            <person name="Thompson D.A."/>
            <person name="Haas B.J."/>
            <person name="Habib N."/>
            <person name="Wapinski I."/>
            <person name="Roy S."/>
            <person name="Lin M.F."/>
            <person name="Heiman D.I."/>
            <person name="Young S.K."/>
            <person name="Furuya K."/>
            <person name="Guo Y."/>
            <person name="Pidoux A."/>
            <person name="Chen H.M."/>
            <person name="Robbertse B."/>
            <person name="Goldberg J.M."/>
            <person name="Aoki K."/>
            <person name="Bayne E.H."/>
            <person name="Berlin A.M."/>
            <person name="Desjardins C.A."/>
            <person name="Dobbs E."/>
            <person name="Dukaj L."/>
            <person name="Fan L."/>
            <person name="FitzGerald M.G."/>
            <person name="French C."/>
            <person name="Gujja S."/>
            <person name="Hansen K."/>
            <person name="Keifenheim D."/>
            <person name="Levin J.Z."/>
            <person name="Mosher R.A."/>
            <person name="Mueller C.A."/>
            <person name="Pfiffner J."/>
            <person name="Priest M."/>
            <person name="Russ C."/>
            <person name="Smialowska A."/>
            <person name="Swoboda P."/>
            <person name="Sykes S.M."/>
            <person name="Vaughn M."/>
            <person name="Vengrova S."/>
            <person name="Yoder R."/>
            <person name="Zeng Q."/>
            <person name="Allshire R."/>
            <person name="Baulcombe D."/>
            <person name="Birren B.W."/>
            <person name="Brown W."/>
            <person name="Ekwall K."/>
            <person name="Kellis M."/>
            <person name="Leatherwood J."/>
            <person name="Levin H."/>
            <person name="Margalit H."/>
            <person name="Martienssen R."/>
            <person name="Nieduszynski C.A."/>
            <person name="Spatafora J.W."/>
            <person name="Friedman N."/>
            <person name="Dalgaard J.Z."/>
            <person name="Baumann P."/>
            <person name="Niki H."/>
            <person name="Regev A."/>
            <person name="Nusbaum C."/>
        </authorList>
    </citation>
    <scope>NUCLEOTIDE SEQUENCE [LARGE SCALE GENOMIC DNA]</scope>
    <source>
        <strain evidence="8">yFS275 / FY16936</strain>
    </source>
</reference>
<evidence type="ECO:0000259" key="5">
    <source>
        <dbReference type="SMART" id="SM00500"/>
    </source>
</evidence>
<dbReference type="PANTHER" id="PTHR19846:SF0">
    <property type="entry name" value="PRE-MRNA PROCESSING FACTOR 4"/>
    <property type="match status" value="1"/>
</dbReference>
<dbReference type="GO" id="GO:0017070">
    <property type="term" value="F:U6 snRNA binding"/>
    <property type="evidence" value="ECO:0000318"/>
    <property type="project" value="GO_Central"/>
</dbReference>
<organism evidence="6 8">
    <name type="scientific">Schizosaccharomyces japonicus (strain yFS275 / FY16936)</name>
    <name type="common">Fission yeast</name>
    <dbReference type="NCBI Taxonomy" id="402676"/>
    <lineage>
        <taxon>Eukaryota</taxon>
        <taxon>Fungi</taxon>
        <taxon>Dikarya</taxon>
        <taxon>Ascomycota</taxon>
        <taxon>Taphrinomycotina</taxon>
        <taxon>Schizosaccharomycetes</taxon>
        <taxon>Schizosaccharomycetales</taxon>
        <taxon>Schizosaccharomycetaceae</taxon>
        <taxon>Schizosaccharomyces</taxon>
    </lineage>
</organism>
<dbReference type="SUPFAM" id="SSF158230">
    <property type="entry name" value="PRP4-like"/>
    <property type="match status" value="1"/>
</dbReference>
<accession>B6JVW5</accession>
<feature type="repeat" description="WD" evidence="3">
    <location>
        <begin position="347"/>
        <end position="381"/>
    </location>
</feature>
<dbReference type="GO" id="GO:0030621">
    <property type="term" value="F:U4 snRNA binding"/>
    <property type="evidence" value="ECO:0000318"/>
    <property type="project" value="GO_Central"/>
</dbReference>
<dbReference type="SUPFAM" id="SSF50978">
    <property type="entry name" value="WD40 repeat-like"/>
    <property type="match status" value="1"/>
</dbReference>
<feature type="repeat" description="WD" evidence="3">
    <location>
        <begin position="305"/>
        <end position="346"/>
    </location>
</feature>
<dbReference type="Gene3D" id="4.10.280.110">
    <property type="entry name" value="Pre-mRNA processing factor 4 domain"/>
    <property type="match status" value="1"/>
</dbReference>
<dbReference type="Gene3D" id="2.130.10.10">
    <property type="entry name" value="YVTN repeat-like/Quinoprotein amine dehydrogenase"/>
    <property type="match status" value="2"/>
</dbReference>
<dbReference type="InterPro" id="IPR019775">
    <property type="entry name" value="WD40_repeat_CS"/>
</dbReference>
<evidence type="ECO:0000313" key="8">
    <source>
        <dbReference type="Proteomes" id="UP000001744"/>
    </source>
</evidence>
<dbReference type="InterPro" id="IPR020472">
    <property type="entry name" value="WD40_PAC1"/>
</dbReference>
<evidence type="ECO:0000313" key="7">
    <source>
        <dbReference type="JaponicusDB" id="SJAG_00531"/>
    </source>
</evidence>
<dbReference type="GO" id="GO:0046540">
    <property type="term" value="C:U4/U6 x U5 tri-snRNP complex"/>
    <property type="evidence" value="ECO:0000318"/>
    <property type="project" value="GO_Central"/>
</dbReference>
<dbReference type="STRING" id="402676.B6JVW5"/>
<dbReference type="Pfam" id="PF00400">
    <property type="entry name" value="WD40"/>
    <property type="match status" value="5"/>
</dbReference>
<dbReference type="GeneID" id="7051228"/>
<feature type="domain" description="Pre-mRNA processing factor 4 (PRP4)-like" evidence="5">
    <location>
        <begin position="46"/>
        <end position="95"/>
    </location>
</feature>
<evidence type="ECO:0000256" key="1">
    <source>
        <dbReference type="ARBA" id="ARBA00022574"/>
    </source>
</evidence>
<dbReference type="JaponicusDB" id="SJAG_00531">
    <property type="gene designation" value="rna4"/>
</dbReference>
<dbReference type="InterPro" id="IPR036322">
    <property type="entry name" value="WD40_repeat_dom_sf"/>
</dbReference>
<dbReference type="AlphaFoldDB" id="B6JVW5"/>
<sequence>MNQQIGLEDLETRAFTEGRTRATKEQAAYFAEKERETRLAELKVPVEDVGVREALRALKQPVTLFGENALDRRLRLQQLMYEAAEKAGFPRTTTESPAESMDVDAESESYIRGTPELLETRKWLLRDSLQRASRRLAAERVRFAEPASEKLVAHRDAVDVWRKVEPVASQVVGERPTSVVRLTGDAKMFASGNWSGQVKIWDTTSMSEQRLYRGHTDRVSGVDWHPAVSSWDSNSERVCLASGAADNLVCLWSGASATPLRVLRGHLARVGRVAFHPGGTLLASASYDTTWRMWDVEQGTELLMQEGHAEGVASVAWQGDGSLLASGGLDAIGRVWDVRTGQSVMVLDAHASAIVCMDWAPNGYQLVTGSVDDTARVWDVRKVTQSCMIPAHKSLVSDVRFVRGAEYEAACLVTSGYDGHVRVWDTLDWSLVHDFEIPESKVMSVDASIVDKKRGPVLVSSGFDRTARLFTGEFA</sequence>
<evidence type="ECO:0000256" key="2">
    <source>
        <dbReference type="ARBA" id="ARBA00022737"/>
    </source>
</evidence>
<dbReference type="CDD" id="cd00200">
    <property type="entry name" value="WD40"/>
    <property type="match status" value="1"/>
</dbReference>
<dbReference type="SMART" id="SM00500">
    <property type="entry name" value="SFM"/>
    <property type="match status" value="1"/>
</dbReference>
<dbReference type="Proteomes" id="UP000001744">
    <property type="component" value="Unassembled WGS sequence"/>
</dbReference>
<dbReference type="RefSeq" id="XP_002171809.1">
    <property type="nucleotide sequence ID" value="XM_002171773.2"/>
</dbReference>
<dbReference type="eggNOG" id="KOG0272">
    <property type="taxonomic scope" value="Eukaryota"/>
</dbReference>
<dbReference type="Pfam" id="PF08799">
    <property type="entry name" value="PRP4"/>
    <property type="match status" value="1"/>
</dbReference>
<dbReference type="InterPro" id="IPR036285">
    <property type="entry name" value="PRP4-like_sf"/>
</dbReference>
<evidence type="ECO:0000256" key="4">
    <source>
        <dbReference type="SAM" id="MobiDB-lite"/>
    </source>
</evidence>
<dbReference type="VEuPathDB" id="FungiDB:SJAG_00531"/>